<accession>A0ABY8USQ9</accession>
<keyword evidence="1" id="KW-1133">Transmembrane helix</keyword>
<dbReference type="Proteomes" id="UP001236652">
    <property type="component" value="Chromosome"/>
</dbReference>
<dbReference type="EMBL" id="CP126446">
    <property type="protein sequence ID" value="WIF96707.1"/>
    <property type="molecule type" value="Genomic_DNA"/>
</dbReference>
<reference evidence="2 3" key="1">
    <citation type="submission" date="2023-05" db="EMBL/GenBank/DDBJ databases">
        <title>Comparative genomics reveals the evidence of polycyclic aromatic hydrocarbons degradation in moderately halophilic genus Pontibacillus.</title>
        <authorList>
            <person name="Yang H."/>
            <person name="Qian Z."/>
        </authorList>
    </citation>
    <scope>NUCLEOTIDE SEQUENCE [LARGE SCALE GENOMIC DNA]</scope>
    <source>
        <strain evidence="3">HN14</strain>
    </source>
</reference>
<keyword evidence="1" id="KW-0812">Transmembrane</keyword>
<keyword evidence="1" id="KW-0472">Membrane</keyword>
<keyword evidence="3" id="KW-1185">Reference proteome</keyword>
<evidence type="ECO:0000313" key="2">
    <source>
        <dbReference type="EMBL" id="WIF96707.1"/>
    </source>
</evidence>
<gene>
    <name evidence="2" type="ORF">QNI29_13215</name>
</gene>
<sequence length="242" mass="27159">MGNKIKDEINKIKVPEDLHEKATIQVLKAKKEQKYKRNNKPLLAFVAAIILSIGVWVSPNVQAVFSGLFEVTQYDKDSSLESPSFGNGFSNQDVFKTVEFEGIEQAEKKFSSNIPFPSKLSDLHIAPFSTIYLDKSNKVNGYQVNFQSKEEENQSISVHTSKAPGAEPTFKANTYDGTAISEEVNLDETKAKIFGADGIAYAIYLEKSGWKFIITMVEKNDEKSQFTEEKKKKLIEIAKSIE</sequence>
<protein>
    <submittedName>
        <fullName evidence="2">YxlC family protein</fullName>
    </submittedName>
</protein>
<dbReference type="RefSeq" id="WP_231416973.1">
    <property type="nucleotide sequence ID" value="NZ_CP126446.1"/>
</dbReference>
<evidence type="ECO:0000256" key="1">
    <source>
        <dbReference type="SAM" id="Phobius"/>
    </source>
</evidence>
<proteinExistence type="predicted"/>
<evidence type="ECO:0000313" key="3">
    <source>
        <dbReference type="Proteomes" id="UP001236652"/>
    </source>
</evidence>
<organism evidence="2 3">
    <name type="scientific">Pontibacillus chungwhensis</name>
    <dbReference type="NCBI Taxonomy" id="265426"/>
    <lineage>
        <taxon>Bacteria</taxon>
        <taxon>Bacillati</taxon>
        <taxon>Bacillota</taxon>
        <taxon>Bacilli</taxon>
        <taxon>Bacillales</taxon>
        <taxon>Bacillaceae</taxon>
        <taxon>Pontibacillus</taxon>
    </lineage>
</organism>
<feature type="transmembrane region" description="Helical" evidence="1">
    <location>
        <begin position="41"/>
        <end position="59"/>
    </location>
</feature>
<name>A0ABY8USQ9_9BACI</name>